<keyword evidence="19" id="KW-1185">Reference proteome</keyword>
<dbReference type="SUPFAM" id="SSF53955">
    <property type="entry name" value="Lysozyme-like"/>
    <property type="match status" value="1"/>
</dbReference>
<dbReference type="InterPro" id="IPR001264">
    <property type="entry name" value="Glyco_trans_51"/>
</dbReference>
<dbReference type="InterPro" id="IPR023346">
    <property type="entry name" value="Lysozyme-like_dom_sf"/>
</dbReference>
<dbReference type="InterPro" id="IPR036950">
    <property type="entry name" value="PBP_transglycosylase"/>
</dbReference>
<dbReference type="GO" id="GO:0071555">
    <property type="term" value="P:cell wall organization"/>
    <property type="evidence" value="ECO:0007669"/>
    <property type="project" value="UniProtKB-KW"/>
</dbReference>
<organism evidence="18 19">
    <name type="scientific">Lacticaseibacillus brantae DSM 23927</name>
    <dbReference type="NCBI Taxonomy" id="1423727"/>
    <lineage>
        <taxon>Bacteria</taxon>
        <taxon>Bacillati</taxon>
        <taxon>Bacillota</taxon>
        <taxon>Bacilli</taxon>
        <taxon>Lactobacillales</taxon>
        <taxon>Lactobacillaceae</taxon>
        <taxon>Lacticaseibacillus</taxon>
    </lineage>
</organism>
<keyword evidence="3 18" id="KW-0121">Carboxypeptidase</keyword>
<evidence type="ECO:0000256" key="13">
    <source>
        <dbReference type="ARBA" id="ARBA00049902"/>
    </source>
</evidence>
<dbReference type="GO" id="GO:0009252">
    <property type="term" value="P:peptidoglycan biosynthetic process"/>
    <property type="evidence" value="ECO:0007669"/>
    <property type="project" value="UniProtKB-KW"/>
</dbReference>
<evidence type="ECO:0000256" key="4">
    <source>
        <dbReference type="ARBA" id="ARBA00022670"/>
    </source>
</evidence>
<evidence type="ECO:0000256" key="14">
    <source>
        <dbReference type="SAM" id="MobiDB-lite"/>
    </source>
</evidence>
<dbReference type="GO" id="GO:0008658">
    <property type="term" value="F:penicillin binding"/>
    <property type="evidence" value="ECO:0007669"/>
    <property type="project" value="InterPro"/>
</dbReference>
<dbReference type="GO" id="GO:0006508">
    <property type="term" value="P:proteolysis"/>
    <property type="evidence" value="ECO:0007669"/>
    <property type="project" value="UniProtKB-KW"/>
</dbReference>
<reference evidence="18 19" key="1">
    <citation type="journal article" date="2015" name="Genome Announc.">
        <title>Expanding the biotechnology potential of lactobacilli through comparative genomics of 213 strains and associated genera.</title>
        <authorList>
            <person name="Sun Z."/>
            <person name="Harris H.M."/>
            <person name="McCann A."/>
            <person name="Guo C."/>
            <person name="Argimon S."/>
            <person name="Zhang W."/>
            <person name="Yang X."/>
            <person name="Jeffery I.B."/>
            <person name="Cooney J.C."/>
            <person name="Kagawa T.F."/>
            <person name="Liu W."/>
            <person name="Song Y."/>
            <person name="Salvetti E."/>
            <person name="Wrobel A."/>
            <person name="Rasinkangas P."/>
            <person name="Parkhill J."/>
            <person name="Rea M.C."/>
            <person name="O'Sullivan O."/>
            <person name="Ritari J."/>
            <person name="Douillard F.P."/>
            <person name="Paul Ross R."/>
            <person name="Yang R."/>
            <person name="Briner A.E."/>
            <person name="Felis G.E."/>
            <person name="de Vos W.M."/>
            <person name="Barrangou R."/>
            <person name="Klaenhammer T.R."/>
            <person name="Caufield P.W."/>
            <person name="Cui Y."/>
            <person name="Zhang H."/>
            <person name="O'Toole P.W."/>
        </authorList>
    </citation>
    <scope>NUCLEOTIDE SEQUENCE [LARGE SCALE GENOMIC DNA]</scope>
    <source>
        <strain evidence="18 19">DSM 23927</strain>
    </source>
</reference>
<keyword evidence="7" id="KW-0378">Hydrolase</keyword>
<keyword evidence="15" id="KW-1133">Transmembrane helix</keyword>
<keyword evidence="6" id="KW-0808">Transferase</keyword>
<dbReference type="InterPro" id="IPR001460">
    <property type="entry name" value="PCN-bd_Tpept"/>
</dbReference>
<gene>
    <name evidence="18" type="ORF">FC34_GL000381</name>
</gene>
<keyword evidence="8" id="KW-0133">Cell shape</keyword>
<keyword evidence="15" id="KW-0472">Membrane</keyword>
<comment type="similarity">
    <text evidence="1">In the C-terminal section; belongs to the transpeptidase family.</text>
</comment>
<feature type="compositionally biased region" description="Low complexity" evidence="14">
    <location>
        <begin position="678"/>
        <end position="724"/>
    </location>
</feature>
<proteinExistence type="inferred from homology"/>
<evidence type="ECO:0000256" key="15">
    <source>
        <dbReference type="SAM" id="Phobius"/>
    </source>
</evidence>
<protein>
    <submittedName>
        <fullName evidence="18">Membrane carboxypeptidase (Penicillin-binding protein)</fullName>
    </submittedName>
</protein>
<name>A0A0R2B0A1_9LACO</name>
<feature type="compositionally biased region" description="Polar residues" evidence="14">
    <location>
        <begin position="659"/>
        <end position="677"/>
    </location>
</feature>
<dbReference type="Gene3D" id="3.40.710.10">
    <property type="entry name" value="DD-peptidase/beta-lactamase superfamily"/>
    <property type="match status" value="1"/>
</dbReference>
<dbReference type="RefSeq" id="WP_083479237.1">
    <property type="nucleotide sequence ID" value="NZ_AYZQ01000001.1"/>
</dbReference>
<feature type="region of interest" description="Disordered" evidence="14">
    <location>
        <begin position="659"/>
        <end position="731"/>
    </location>
</feature>
<keyword evidence="10" id="KW-0511">Multifunctional enzyme</keyword>
<dbReference type="NCBIfam" id="TIGR02074">
    <property type="entry name" value="PBP_1a_fam"/>
    <property type="match status" value="1"/>
</dbReference>
<keyword evidence="4" id="KW-0645">Protease</keyword>
<evidence type="ECO:0000256" key="1">
    <source>
        <dbReference type="ARBA" id="ARBA00007090"/>
    </source>
</evidence>
<evidence type="ECO:0000256" key="2">
    <source>
        <dbReference type="ARBA" id="ARBA00007739"/>
    </source>
</evidence>
<keyword evidence="9" id="KW-0573">Peptidoglycan synthesis</keyword>
<dbReference type="PATRIC" id="fig|1423727.3.peg.383"/>
<dbReference type="GO" id="GO:0008360">
    <property type="term" value="P:regulation of cell shape"/>
    <property type="evidence" value="ECO:0007669"/>
    <property type="project" value="UniProtKB-KW"/>
</dbReference>
<evidence type="ECO:0000313" key="18">
    <source>
        <dbReference type="EMBL" id="KRM72671.1"/>
    </source>
</evidence>
<evidence type="ECO:0000313" key="19">
    <source>
        <dbReference type="Proteomes" id="UP000051672"/>
    </source>
</evidence>
<dbReference type="EMBL" id="AYZQ01000001">
    <property type="protein sequence ID" value="KRM72671.1"/>
    <property type="molecule type" value="Genomic_DNA"/>
</dbReference>
<dbReference type="GO" id="GO:0009002">
    <property type="term" value="F:serine-type D-Ala-D-Ala carboxypeptidase activity"/>
    <property type="evidence" value="ECO:0007669"/>
    <property type="project" value="UniProtKB-EC"/>
</dbReference>
<dbReference type="Proteomes" id="UP000051672">
    <property type="component" value="Unassembled WGS sequence"/>
</dbReference>
<dbReference type="OrthoDB" id="9766909at2"/>
<evidence type="ECO:0000259" key="17">
    <source>
        <dbReference type="Pfam" id="PF00912"/>
    </source>
</evidence>
<dbReference type="InterPro" id="IPR050396">
    <property type="entry name" value="Glycosyltr_51/Transpeptidase"/>
</dbReference>
<dbReference type="Pfam" id="PF00912">
    <property type="entry name" value="Transgly"/>
    <property type="match status" value="1"/>
</dbReference>
<dbReference type="FunFam" id="1.10.3810.10:FF:000001">
    <property type="entry name" value="Penicillin-binding protein 1A"/>
    <property type="match status" value="1"/>
</dbReference>
<evidence type="ECO:0000256" key="7">
    <source>
        <dbReference type="ARBA" id="ARBA00022801"/>
    </source>
</evidence>
<dbReference type="STRING" id="1423727.FC34_GL000381"/>
<sequence length="731" mass="79283">MQNRHQPQKKKHRTWVRVIRWLFLAAIAVVLLGVGIFAWYAKDAPKVDQATLESDGSTILYDTAGKQFMTLGLQDRLYVKSNQIPTTLKDAVVSIEDRRFYEEHFGVDPLRIASAAFSNVLGKSNGLQGGSTLTQQLIKLSVFSTKTSDQTLRRKAQEAWLAMQVEQKYSKAQILEYYINKVYMNHGQYGMGTAAKYYYGKNLNQLSLPQIAFIAGLAQSPVGYDPVIHPQAATTRRNAVIAAMLRDKKITSAQASAATQTPIATGLIKQTDNTEAQTEMQKIMDPYLTSVVAEVKKKLKVNPYTAGLKIYTNVDVDAQRYLYNLVNSGQITFPSDQVQTAVTMTDPNTGAVIAQIGGRKLGDTLLGFNRATQNNRSNGSTMKPLMDYGPAIENLNWSTAQVLADTAYTYPGTSTQLYDWDKTYMGNITMRTALEQSRNVPAIRALSEVGMSKAVNFLKGLGINLPASQQVLSSGIGSSVTTEQEAAAYGAMANGGVYYEPSYITKVVTADGETEDLTSNGTRAMKSSTAYMLTDMLKGVLTKGTGTAAKVNSTLYEAGKTGTTDYSAEEIAQNPALGGTGIAKDSWFTGYTRNRVISVWTGYDKPLTGGLNYTQQTIAQQIYKALMGYTSQGLTNRDWTRPDNVLVRYLQSGSRELFLQNSPTSGIGATTDSQPTYSSSASVFTEPESSSSASSSSSESDSSSVSESSSSAPESSSEVSSSEEPTPPAGR</sequence>
<accession>A0A0R2B0A1</accession>
<dbReference type="GO" id="GO:0030288">
    <property type="term" value="C:outer membrane-bounded periplasmic space"/>
    <property type="evidence" value="ECO:0007669"/>
    <property type="project" value="TreeGrafter"/>
</dbReference>
<evidence type="ECO:0000256" key="5">
    <source>
        <dbReference type="ARBA" id="ARBA00022676"/>
    </source>
</evidence>
<keyword evidence="11" id="KW-0961">Cell wall biogenesis/degradation</keyword>
<comment type="catalytic activity">
    <reaction evidence="12">
        <text>Preferential cleavage: (Ac)2-L-Lys-D-Ala-|-D-Ala. Also transpeptidation of peptidyl-alanyl moieties that are N-acyl substituents of D-alanine.</text>
        <dbReference type="EC" id="3.4.16.4"/>
    </reaction>
</comment>
<dbReference type="AlphaFoldDB" id="A0A0R2B0A1"/>
<keyword evidence="5" id="KW-0328">Glycosyltransferase</keyword>
<evidence type="ECO:0000256" key="9">
    <source>
        <dbReference type="ARBA" id="ARBA00022984"/>
    </source>
</evidence>
<evidence type="ECO:0000256" key="11">
    <source>
        <dbReference type="ARBA" id="ARBA00023316"/>
    </source>
</evidence>
<dbReference type="Pfam" id="PF00905">
    <property type="entry name" value="Transpeptidase"/>
    <property type="match status" value="1"/>
</dbReference>
<comment type="caution">
    <text evidence="18">The sequence shown here is derived from an EMBL/GenBank/DDBJ whole genome shotgun (WGS) entry which is preliminary data.</text>
</comment>
<evidence type="ECO:0000256" key="12">
    <source>
        <dbReference type="ARBA" id="ARBA00034000"/>
    </source>
</evidence>
<comment type="similarity">
    <text evidence="2">In the N-terminal section; belongs to the glycosyltransferase 51 family.</text>
</comment>
<evidence type="ECO:0000256" key="6">
    <source>
        <dbReference type="ARBA" id="ARBA00022679"/>
    </source>
</evidence>
<dbReference type="PANTHER" id="PTHR32282:SF29">
    <property type="entry name" value="PENICILLIN-BINDING PROTEIN 1A"/>
    <property type="match status" value="1"/>
</dbReference>
<comment type="catalytic activity">
    <reaction evidence="13">
        <text>[GlcNAc-(1-&gt;4)-Mur2Ac(oyl-L-Ala-gamma-D-Glu-L-Lys-D-Ala-D-Ala)](n)-di-trans,octa-cis-undecaprenyl diphosphate + beta-D-GlcNAc-(1-&gt;4)-Mur2Ac(oyl-L-Ala-gamma-D-Glu-L-Lys-D-Ala-D-Ala)-di-trans,octa-cis-undecaprenyl diphosphate = [GlcNAc-(1-&gt;4)-Mur2Ac(oyl-L-Ala-gamma-D-Glu-L-Lys-D-Ala-D-Ala)](n+1)-di-trans,octa-cis-undecaprenyl diphosphate + di-trans,octa-cis-undecaprenyl diphosphate + H(+)</text>
        <dbReference type="Rhea" id="RHEA:23708"/>
        <dbReference type="Rhea" id="RHEA-COMP:9602"/>
        <dbReference type="Rhea" id="RHEA-COMP:9603"/>
        <dbReference type="ChEBI" id="CHEBI:15378"/>
        <dbReference type="ChEBI" id="CHEBI:58405"/>
        <dbReference type="ChEBI" id="CHEBI:60033"/>
        <dbReference type="ChEBI" id="CHEBI:78435"/>
        <dbReference type="EC" id="2.4.99.28"/>
    </reaction>
</comment>
<evidence type="ECO:0000256" key="3">
    <source>
        <dbReference type="ARBA" id="ARBA00022645"/>
    </source>
</evidence>
<dbReference type="GO" id="GO:0008955">
    <property type="term" value="F:peptidoglycan glycosyltransferase activity"/>
    <property type="evidence" value="ECO:0007669"/>
    <property type="project" value="UniProtKB-EC"/>
</dbReference>
<dbReference type="InterPro" id="IPR012338">
    <property type="entry name" value="Beta-lactam/transpept-like"/>
</dbReference>
<evidence type="ECO:0000256" key="10">
    <source>
        <dbReference type="ARBA" id="ARBA00023268"/>
    </source>
</evidence>
<evidence type="ECO:0000259" key="16">
    <source>
        <dbReference type="Pfam" id="PF00905"/>
    </source>
</evidence>
<dbReference type="SUPFAM" id="SSF56601">
    <property type="entry name" value="beta-lactamase/transpeptidase-like"/>
    <property type="match status" value="1"/>
</dbReference>
<dbReference type="PANTHER" id="PTHR32282">
    <property type="entry name" value="BINDING PROTEIN TRANSPEPTIDASE, PUTATIVE-RELATED"/>
    <property type="match status" value="1"/>
</dbReference>
<feature type="domain" description="Penicillin-binding protein transpeptidase" evidence="16">
    <location>
        <begin position="341"/>
        <end position="627"/>
    </location>
</feature>
<dbReference type="Gene3D" id="1.10.3810.10">
    <property type="entry name" value="Biosynthetic peptidoglycan transglycosylase-like"/>
    <property type="match status" value="1"/>
</dbReference>
<keyword evidence="15" id="KW-0812">Transmembrane</keyword>
<feature type="transmembrane region" description="Helical" evidence="15">
    <location>
        <begin position="21"/>
        <end position="41"/>
    </location>
</feature>
<evidence type="ECO:0000256" key="8">
    <source>
        <dbReference type="ARBA" id="ARBA00022960"/>
    </source>
</evidence>
<feature type="domain" description="Glycosyl transferase family 51" evidence="17">
    <location>
        <begin position="70"/>
        <end position="244"/>
    </location>
</feature>